<dbReference type="AlphaFoldDB" id="A0AAE3EQW2"/>
<reference evidence="5" key="1">
    <citation type="submission" date="2023-02" db="EMBL/GenBank/DDBJ databases">
        <title>Genome of Flavobacteriaceae gen. nov. sp. strain F89.</title>
        <authorList>
            <person name="Wang Y."/>
        </authorList>
    </citation>
    <scope>NUCLEOTIDE SEQUENCE</scope>
    <source>
        <strain evidence="5">F89</strain>
    </source>
</reference>
<evidence type="ECO:0000256" key="3">
    <source>
        <dbReference type="ARBA" id="ARBA00022801"/>
    </source>
</evidence>
<evidence type="ECO:0000256" key="2">
    <source>
        <dbReference type="ARBA" id="ARBA00011901"/>
    </source>
</evidence>
<keyword evidence="3" id="KW-0378">Hydrolase</keyword>
<dbReference type="Pfam" id="PF01520">
    <property type="entry name" value="Amidase_3"/>
    <property type="match status" value="1"/>
</dbReference>
<gene>
    <name evidence="5" type="ORF">K8352_01730</name>
</gene>
<comment type="caution">
    <text evidence="5">The sequence shown here is derived from an EMBL/GenBank/DDBJ whole genome shotgun (WGS) entry which is preliminary data.</text>
</comment>
<dbReference type="GO" id="GO:0030288">
    <property type="term" value="C:outer membrane-bounded periplasmic space"/>
    <property type="evidence" value="ECO:0007669"/>
    <property type="project" value="TreeGrafter"/>
</dbReference>
<dbReference type="SUPFAM" id="SSF53187">
    <property type="entry name" value="Zn-dependent exopeptidases"/>
    <property type="match status" value="1"/>
</dbReference>
<accession>A0AAE3EQW2</accession>
<dbReference type="CDD" id="cd02696">
    <property type="entry name" value="MurNAc-LAA"/>
    <property type="match status" value="1"/>
</dbReference>
<comment type="catalytic activity">
    <reaction evidence="1">
        <text>Hydrolyzes the link between N-acetylmuramoyl residues and L-amino acid residues in certain cell-wall glycopeptides.</text>
        <dbReference type="EC" id="3.5.1.28"/>
    </reaction>
</comment>
<dbReference type="Proteomes" id="UP001200642">
    <property type="component" value="Unassembled WGS sequence"/>
</dbReference>
<protein>
    <recommendedName>
        <fullName evidence="2">N-acetylmuramoyl-L-alanine amidase</fullName>
        <ecNumber evidence="2">3.5.1.28</ecNumber>
    </recommendedName>
</protein>
<dbReference type="PANTHER" id="PTHR30404">
    <property type="entry name" value="N-ACETYLMURAMOYL-L-ALANINE AMIDASE"/>
    <property type="match status" value="1"/>
</dbReference>
<dbReference type="InterPro" id="IPR002508">
    <property type="entry name" value="MurNAc-LAA_cat"/>
</dbReference>
<dbReference type="SMART" id="SM00646">
    <property type="entry name" value="Ami_3"/>
    <property type="match status" value="1"/>
</dbReference>
<dbReference type="Gene3D" id="3.40.630.40">
    <property type="entry name" value="Zn-dependent exopeptidases"/>
    <property type="match status" value="1"/>
</dbReference>
<dbReference type="GO" id="GO:0009253">
    <property type="term" value="P:peptidoglycan catabolic process"/>
    <property type="evidence" value="ECO:0007669"/>
    <property type="project" value="InterPro"/>
</dbReference>
<dbReference type="PANTHER" id="PTHR30404:SF0">
    <property type="entry name" value="N-ACETYLMURAMOYL-L-ALANINE AMIDASE AMIC"/>
    <property type="match status" value="1"/>
</dbReference>
<proteinExistence type="predicted"/>
<feature type="domain" description="MurNAc-LAA" evidence="4">
    <location>
        <begin position="107"/>
        <end position="222"/>
    </location>
</feature>
<organism evidence="5 6">
    <name type="scientific">Cerina litoralis</name>
    <dbReference type="NCBI Taxonomy" id="2874477"/>
    <lineage>
        <taxon>Bacteria</taxon>
        <taxon>Pseudomonadati</taxon>
        <taxon>Bacteroidota</taxon>
        <taxon>Flavobacteriia</taxon>
        <taxon>Flavobacteriales</taxon>
        <taxon>Flavobacteriaceae</taxon>
        <taxon>Cerina</taxon>
    </lineage>
</organism>
<sequence>MNGFFENCVAKENIMVPLLTILTLAFWLMPLVSSGQSNDVGKAVIVIDPGHGGTDSGAIGINGIQEKDMVLKVGKEMARLNDELFGESFEIYLTRYTDTLISLGDRAFLAKKFNANLFVSLHCNHSSNPSAVGVEVYVPNYGKYMRESILLAYQLQKGLRQNIGFESRGVKFANFQVLRETVDYCPTVLVELGFLSDRDEAHHLTQDENVMAIALSILSCFIRLKMIL</sequence>
<dbReference type="InterPro" id="IPR050695">
    <property type="entry name" value="N-acetylmuramoyl_amidase_3"/>
</dbReference>
<dbReference type="EC" id="3.5.1.28" evidence="2"/>
<evidence type="ECO:0000259" key="4">
    <source>
        <dbReference type="SMART" id="SM00646"/>
    </source>
</evidence>
<keyword evidence="6" id="KW-1185">Reference proteome</keyword>
<dbReference type="GO" id="GO:0008745">
    <property type="term" value="F:N-acetylmuramoyl-L-alanine amidase activity"/>
    <property type="evidence" value="ECO:0007669"/>
    <property type="project" value="UniProtKB-EC"/>
</dbReference>
<evidence type="ECO:0000256" key="1">
    <source>
        <dbReference type="ARBA" id="ARBA00001561"/>
    </source>
</evidence>
<evidence type="ECO:0000313" key="5">
    <source>
        <dbReference type="EMBL" id="MCG2459462.1"/>
    </source>
</evidence>
<evidence type="ECO:0000313" key="6">
    <source>
        <dbReference type="Proteomes" id="UP001200642"/>
    </source>
</evidence>
<dbReference type="EMBL" id="JAIRBC010000002">
    <property type="protein sequence ID" value="MCG2459462.1"/>
    <property type="molecule type" value="Genomic_DNA"/>
</dbReference>
<name>A0AAE3EQW2_9FLAO</name>